<keyword evidence="1" id="KW-0812">Transmembrane</keyword>
<comment type="caution">
    <text evidence="2">The sequence shown here is derived from an EMBL/GenBank/DDBJ whole genome shotgun (WGS) entry which is preliminary data.</text>
</comment>
<sequence>MYLRVYRNQCLLPSPIVIIVKHIDKYCNHQRRRRRLQRCLRLGLIAALMNELMAQQAMALIGDCEQ</sequence>
<keyword evidence="1" id="KW-0472">Membrane</keyword>
<keyword evidence="3" id="KW-1185">Reference proteome</keyword>
<proteinExistence type="predicted"/>
<dbReference type="AlphaFoldDB" id="A0A811V859"/>
<evidence type="ECO:0000313" key="3">
    <source>
        <dbReference type="Proteomes" id="UP000606786"/>
    </source>
</evidence>
<keyword evidence="1" id="KW-1133">Transmembrane helix</keyword>
<accession>A0A811V859</accession>
<dbReference type="EMBL" id="CAJHJT010000034">
    <property type="protein sequence ID" value="CAD7005803.1"/>
    <property type="molecule type" value="Genomic_DNA"/>
</dbReference>
<evidence type="ECO:0000256" key="1">
    <source>
        <dbReference type="SAM" id="Phobius"/>
    </source>
</evidence>
<gene>
    <name evidence="2" type="ORF">CCAP1982_LOCUS14151</name>
</gene>
<reference evidence="2" key="1">
    <citation type="submission" date="2020-11" db="EMBL/GenBank/DDBJ databases">
        <authorList>
            <person name="Whitehead M."/>
        </authorList>
    </citation>
    <scope>NUCLEOTIDE SEQUENCE</scope>
    <source>
        <strain evidence="2">EGII</strain>
    </source>
</reference>
<name>A0A811V859_CERCA</name>
<protein>
    <submittedName>
        <fullName evidence="2">(Mediterranean fruit fly) hypothetical protein</fullName>
    </submittedName>
</protein>
<feature type="transmembrane region" description="Helical" evidence="1">
    <location>
        <begin position="39"/>
        <end position="61"/>
    </location>
</feature>
<dbReference type="Proteomes" id="UP000606786">
    <property type="component" value="Unassembled WGS sequence"/>
</dbReference>
<evidence type="ECO:0000313" key="2">
    <source>
        <dbReference type="EMBL" id="CAD7005803.1"/>
    </source>
</evidence>
<organism evidence="2 3">
    <name type="scientific">Ceratitis capitata</name>
    <name type="common">Mediterranean fruit fly</name>
    <name type="synonym">Tephritis capitata</name>
    <dbReference type="NCBI Taxonomy" id="7213"/>
    <lineage>
        <taxon>Eukaryota</taxon>
        <taxon>Metazoa</taxon>
        <taxon>Ecdysozoa</taxon>
        <taxon>Arthropoda</taxon>
        <taxon>Hexapoda</taxon>
        <taxon>Insecta</taxon>
        <taxon>Pterygota</taxon>
        <taxon>Neoptera</taxon>
        <taxon>Endopterygota</taxon>
        <taxon>Diptera</taxon>
        <taxon>Brachycera</taxon>
        <taxon>Muscomorpha</taxon>
        <taxon>Tephritoidea</taxon>
        <taxon>Tephritidae</taxon>
        <taxon>Ceratitis</taxon>
        <taxon>Ceratitis</taxon>
    </lineage>
</organism>